<evidence type="ECO:0000256" key="1">
    <source>
        <dbReference type="SAM" id="MobiDB-lite"/>
    </source>
</evidence>
<reference evidence="2" key="1">
    <citation type="journal article" date="2019" name="Sci. Rep.">
        <title>Draft genome of Tanacetum cinerariifolium, the natural source of mosquito coil.</title>
        <authorList>
            <person name="Yamashiro T."/>
            <person name="Shiraishi A."/>
            <person name="Satake H."/>
            <person name="Nakayama K."/>
        </authorList>
    </citation>
    <scope>NUCLEOTIDE SEQUENCE</scope>
</reference>
<name>A0A699XDJ9_TANCI</name>
<gene>
    <name evidence="2" type="ORF">Tci_930141</name>
</gene>
<proteinExistence type="predicted"/>
<dbReference type="EMBL" id="BKCJ011849534">
    <property type="protein sequence ID" value="GFD58172.1"/>
    <property type="molecule type" value="Genomic_DNA"/>
</dbReference>
<accession>A0A699XDJ9</accession>
<feature type="non-terminal residue" evidence="2">
    <location>
        <position position="1"/>
    </location>
</feature>
<feature type="compositionally biased region" description="Low complexity" evidence="1">
    <location>
        <begin position="62"/>
        <end position="73"/>
    </location>
</feature>
<feature type="region of interest" description="Disordered" evidence="1">
    <location>
        <begin position="38"/>
        <end position="84"/>
    </location>
</feature>
<protein>
    <submittedName>
        <fullName evidence="2">Uncharacterized protein</fullName>
    </submittedName>
</protein>
<comment type="caution">
    <text evidence="2">The sequence shown here is derived from an EMBL/GenBank/DDBJ whole genome shotgun (WGS) entry which is preliminary data.</text>
</comment>
<feature type="compositionally biased region" description="Basic and acidic residues" evidence="1">
    <location>
        <begin position="38"/>
        <end position="51"/>
    </location>
</feature>
<sequence length="84" mass="8434">GAAAGAVAGNRLDAVVHRGGGCRLADLRPRVAGLCHGDRHQFAGRSPDRQRQGPGATAQQPGAVAGHGVRRAGQQPAGAVRARA</sequence>
<feature type="non-terminal residue" evidence="2">
    <location>
        <position position="84"/>
    </location>
</feature>
<evidence type="ECO:0000313" key="2">
    <source>
        <dbReference type="EMBL" id="GFD58172.1"/>
    </source>
</evidence>
<dbReference type="AlphaFoldDB" id="A0A699XDJ9"/>
<organism evidence="2">
    <name type="scientific">Tanacetum cinerariifolium</name>
    <name type="common">Dalmatian daisy</name>
    <name type="synonym">Chrysanthemum cinerariifolium</name>
    <dbReference type="NCBI Taxonomy" id="118510"/>
    <lineage>
        <taxon>Eukaryota</taxon>
        <taxon>Viridiplantae</taxon>
        <taxon>Streptophyta</taxon>
        <taxon>Embryophyta</taxon>
        <taxon>Tracheophyta</taxon>
        <taxon>Spermatophyta</taxon>
        <taxon>Magnoliopsida</taxon>
        <taxon>eudicotyledons</taxon>
        <taxon>Gunneridae</taxon>
        <taxon>Pentapetalae</taxon>
        <taxon>asterids</taxon>
        <taxon>campanulids</taxon>
        <taxon>Asterales</taxon>
        <taxon>Asteraceae</taxon>
        <taxon>Asteroideae</taxon>
        <taxon>Anthemideae</taxon>
        <taxon>Anthemidinae</taxon>
        <taxon>Tanacetum</taxon>
    </lineage>
</organism>